<organism evidence="3 4">
    <name type="scientific">Bacillus infantis</name>
    <dbReference type="NCBI Taxonomy" id="324767"/>
    <lineage>
        <taxon>Bacteria</taxon>
        <taxon>Bacillati</taxon>
        <taxon>Bacillota</taxon>
        <taxon>Bacilli</taxon>
        <taxon>Bacillales</taxon>
        <taxon>Bacillaceae</taxon>
        <taxon>Bacillus</taxon>
    </lineage>
</organism>
<feature type="compositionally biased region" description="Polar residues" evidence="1">
    <location>
        <begin position="304"/>
        <end position="313"/>
    </location>
</feature>
<protein>
    <recommendedName>
        <fullName evidence="5">SAF domain-containing protein</fullName>
    </recommendedName>
</protein>
<dbReference type="Proteomes" id="UP000323732">
    <property type="component" value="Unassembled WGS sequence"/>
</dbReference>
<dbReference type="AlphaFoldDB" id="A0A5D4SAQ8"/>
<name>A0A5D4SAQ8_9BACI</name>
<evidence type="ECO:0000313" key="3">
    <source>
        <dbReference type="EMBL" id="TYS60693.1"/>
    </source>
</evidence>
<evidence type="ECO:0000256" key="2">
    <source>
        <dbReference type="SAM" id="Phobius"/>
    </source>
</evidence>
<feature type="compositionally biased region" description="Basic and acidic residues" evidence="1">
    <location>
        <begin position="269"/>
        <end position="302"/>
    </location>
</feature>
<evidence type="ECO:0008006" key="5">
    <source>
        <dbReference type="Google" id="ProtNLM"/>
    </source>
</evidence>
<accession>A0A5D4SAQ8</accession>
<dbReference type="EMBL" id="VTES01000006">
    <property type="protein sequence ID" value="TYS60693.1"/>
    <property type="molecule type" value="Genomic_DNA"/>
</dbReference>
<sequence length="313" mass="35611">MAIRLRTKKLLIAGAWGAAGMLLISIVSGYFYYQHTQKKEISLRKQYEEEVKEYQAWAGQNKTGYALTEDVVAGTKITEEMVKEIVLPPLGTAEDLVHPINLKGDHFARVDMKAKTVLVDGLLYKEEMIEKDIREAEYSFIEIPTKLSDEQFVDIRIQFPTGEEYILLSKKKVKEVDGMTMWLNLDEGELLSMSSAVVDAYIEGAKIYSIPYVDGYVQESSEITYPVKPNVLDLIKESPNIVNIAKLNLEKQNRQRLESSLAAMEEVERAKLRQGEASTKTEVEQKREEKINEMNQEQKELVGTESSSTDEQN</sequence>
<keyword evidence="2" id="KW-1133">Transmembrane helix</keyword>
<comment type="caution">
    <text evidence="3">The sequence shown here is derived from an EMBL/GenBank/DDBJ whole genome shotgun (WGS) entry which is preliminary data.</text>
</comment>
<evidence type="ECO:0000313" key="4">
    <source>
        <dbReference type="Proteomes" id="UP000323732"/>
    </source>
</evidence>
<evidence type="ECO:0000256" key="1">
    <source>
        <dbReference type="SAM" id="MobiDB-lite"/>
    </source>
</evidence>
<dbReference type="RefSeq" id="WP_148950842.1">
    <property type="nucleotide sequence ID" value="NZ_VTES01000006.1"/>
</dbReference>
<feature type="transmembrane region" description="Helical" evidence="2">
    <location>
        <begin position="12"/>
        <end position="33"/>
    </location>
</feature>
<gene>
    <name evidence="3" type="ORF">FZD47_21025</name>
</gene>
<reference evidence="3 4" key="1">
    <citation type="submission" date="2019-08" db="EMBL/GenBank/DDBJ databases">
        <title>Bacillus genomes from the desert of Cuatro Cienegas, Coahuila.</title>
        <authorList>
            <person name="Olmedo-Alvarez G."/>
        </authorList>
    </citation>
    <scope>NUCLEOTIDE SEQUENCE [LARGE SCALE GENOMIC DNA]</scope>
    <source>
        <strain evidence="3 4">CH37_1T</strain>
    </source>
</reference>
<feature type="region of interest" description="Disordered" evidence="1">
    <location>
        <begin position="269"/>
        <end position="313"/>
    </location>
</feature>
<proteinExistence type="predicted"/>
<keyword evidence="2" id="KW-0472">Membrane</keyword>
<keyword evidence="2" id="KW-0812">Transmembrane</keyword>